<organism evidence="2 3">
    <name type="scientific">Stylosanthes scabra</name>
    <dbReference type="NCBI Taxonomy" id="79078"/>
    <lineage>
        <taxon>Eukaryota</taxon>
        <taxon>Viridiplantae</taxon>
        <taxon>Streptophyta</taxon>
        <taxon>Embryophyta</taxon>
        <taxon>Tracheophyta</taxon>
        <taxon>Spermatophyta</taxon>
        <taxon>Magnoliopsida</taxon>
        <taxon>eudicotyledons</taxon>
        <taxon>Gunneridae</taxon>
        <taxon>Pentapetalae</taxon>
        <taxon>rosids</taxon>
        <taxon>fabids</taxon>
        <taxon>Fabales</taxon>
        <taxon>Fabaceae</taxon>
        <taxon>Papilionoideae</taxon>
        <taxon>50 kb inversion clade</taxon>
        <taxon>dalbergioids sensu lato</taxon>
        <taxon>Dalbergieae</taxon>
        <taxon>Pterocarpus clade</taxon>
        <taxon>Stylosanthes</taxon>
    </lineage>
</organism>
<feature type="compositionally biased region" description="Basic and acidic residues" evidence="1">
    <location>
        <begin position="77"/>
        <end position="90"/>
    </location>
</feature>
<proteinExistence type="predicted"/>
<evidence type="ECO:0000256" key="1">
    <source>
        <dbReference type="SAM" id="MobiDB-lite"/>
    </source>
</evidence>
<sequence length="90" mass="9980">KLQQKSWTPRRPKSTPRRPESHPGKPDSTPSAQCCTPRRPESCLSAQIQPQTCLGVSRPSQASEFNAQAPVLKYRRGKPDVAPEAHKNHA</sequence>
<evidence type="ECO:0000313" key="3">
    <source>
        <dbReference type="Proteomes" id="UP001341840"/>
    </source>
</evidence>
<evidence type="ECO:0000313" key="2">
    <source>
        <dbReference type="EMBL" id="MED6177950.1"/>
    </source>
</evidence>
<gene>
    <name evidence="2" type="ORF">PIB30_103035</name>
</gene>
<feature type="region of interest" description="Disordered" evidence="1">
    <location>
        <begin position="67"/>
        <end position="90"/>
    </location>
</feature>
<protein>
    <submittedName>
        <fullName evidence="2">Uncharacterized protein</fullName>
    </submittedName>
</protein>
<dbReference type="Proteomes" id="UP001341840">
    <property type="component" value="Unassembled WGS sequence"/>
</dbReference>
<name>A0ABU6VZT6_9FABA</name>
<comment type="caution">
    <text evidence="2">The sequence shown here is derived from an EMBL/GenBank/DDBJ whole genome shotgun (WGS) entry which is preliminary data.</text>
</comment>
<feature type="region of interest" description="Disordered" evidence="1">
    <location>
        <begin position="1"/>
        <end position="38"/>
    </location>
</feature>
<feature type="non-terminal residue" evidence="2">
    <location>
        <position position="1"/>
    </location>
</feature>
<reference evidence="2 3" key="1">
    <citation type="journal article" date="2023" name="Plants (Basel)">
        <title>Bridging the Gap: Combining Genomics and Transcriptomics Approaches to Understand Stylosanthes scabra, an Orphan Legume from the Brazilian Caatinga.</title>
        <authorList>
            <person name="Ferreira-Neto J.R.C."/>
            <person name="da Silva M.D."/>
            <person name="Binneck E."/>
            <person name="de Melo N.F."/>
            <person name="da Silva R.H."/>
            <person name="de Melo A.L.T.M."/>
            <person name="Pandolfi V."/>
            <person name="Bustamante F.O."/>
            <person name="Brasileiro-Vidal A.C."/>
            <person name="Benko-Iseppon A.M."/>
        </authorList>
    </citation>
    <scope>NUCLEOTIDE SEQUENCE [LARGE SCALE GENOMIC DNA]</scope>
    <source>
        <tissue evidence="2">Leaves</tissue>
    </source>
</reference>
<keyword evidence="3" id="KW-1185">Reference proteome</keyword>
<dbReference type="EMBL" id="JASCZI010154309">
    <property type="protein sequence ID" value="MED6177950.1"/>
    <property type="molecule type" value="Genomic_DNA"/>
</dbReference>
<accession>A0ABU6VZT6</accession>